<feature type="region of interest" description="Disordered" evidence="1">
    <location>
        <begin position="152"/>
        <end position="176"/>
    </location>
</feature>
<feature type="compositionally biased region" description="Basic residues" evidence="1">
    <location>
        <begin position="167"/>
        <end position="176"/>
    </location>
</feature>
<sequence>MRTPSFTTIHNIQIFTVGLICGSILLFIVSYAVEGGVGITPYYRIITNANAITFLYLKKDMSIRGKRKQQIFVLCLSCLMVLFFLSSAGRLIYDAKTQGTTIKYLVVGFDIPIAILFIAEAVLMELYCTHLNSQNATSTRSDAVDLDREIHDRPFGSDAPASASVSPHRHNGTPNP</sequence>
<accession>A0A9P6JF92</accession>
<feature type="transmembrane region" description="Helical" evidence="2">
    <location>
        <begin position="104"/>
        <end position="123"/>
    </location>
</feature>
<evidence type="ECO:0000256" key="2">
    <source>
        <dbReference type="SAM" id="Phobius"/>
    </source>
</evidence>
<keyword evidence="2" id="KW-1133">Transmembrane helix</keyword>
<keyword evidence="2" id="KW-0472">Membrane</keyword>
<feature type="transmembrane region" description="Helical" evidence="2">
    <location>
        <begin position="12"/>
        <end position="33"/>
    </location>
</feature>
<keyword evidence="4" id="KW-1185">Reference proteome</keyword>
<dbReference type="OrthoDB" id="10436938at2759"/>
<keyword evidence="2" id="KW-0812">Transmembrane</keyword>
<evidence type="ECO:0000313" key="3">
    <source>
        <dbReference type="EMBL" id="KAF9968808.1"/>
    </source>
</evidence>
<protein>
    <submittedName>
        <fullName evidence="3">Uncharacterized protein</fullName>
    </submittedName>
</protein>
<organism evidence="3 4">
    <name type="scientific">Mortierella alpina</name>
    <name type="common">Oleaginous fungus</name>
    <name type="synonym">Mortierella renispora</name>
    <dbReference type="NCBI Taxonomy" id="64518"/>
    <lineage>
        <taxon>Eukaryota</taxon>
        <taxon>Fungi</taxon>
        <taxon>Fungi incertae sedis</taxon>
        <taxon>Mucoromycota</taxon>
        <taxon>Mortierellomycotina</taxon>
        <taxon>Mortierellomycetes</taxon>
        <taxon>Mortierellales</taxon>
        <taxon>Mortierellaceae</taxon>
        <taxon>Mortierella</taxon>
    </lineage>
</organism>
<dbReference type="Proteomes" id="UP000738359">
    <property type="component" value="Unassembled WGS sequence"/>
</dbReference>
<feature type="transmembrane region" description="Helical" evidence="2">
    <location>
        <begin position="69"/>
        <end position="92"/>
    </location>
</feature>
<gene>
    <name evidence="3" type="ORF">BGZ70_005612</name>
</gene>
<dbReference type="AlphaFoldDB" id="A0A9P6JF92"/>
<evidence type="ECO:0000256" key="1">
    <source>
        <dbReference type="SAM" id="MobiDB-lite"/>
    </source>
</evidence>
<feature type="transmembrane region" description="Helical" evidence="2">
    <location>
        <begin position="39"/>
        <end position="57"/>
    </location>
</feature>
<proteinExistence type="predicted"/>
<evidence type="ECO:0000313" key="4">
    <source>
        <dbReference type="Proteomes" id="UP000738359"/>
    </source>
</evidence>
<reference evidence="3" key="1">
    <citation type="journal article" date="2020" name="Fungal Divers.">
        <title>Resolving the Mortierellaceae phylogeny through synthesis of multi-gene phylogenetics and phylogenomics.</title>
        <authorList>
            <person name="Vandepol N."/>
            <person name="Liber J."/>
            <person name="Desiro A."/>
            <person name="Na H."/>
            <person name="Kennedy M."/>
            <person name="Barry K."/>
            <person name="Grigoriev I.V."/>
            <person name="Miller A.N."/>
            <person name="O'Donnell K."/>
            <person name="Stajich J.E."/>
            <person name="Bonito G."/>
        </authorList>
    </citation>
    <scope>NUCLEOTIDE SEQUENCE</scope>
    <source>
        <strain evidence="3">CK1249</strain>
    </source>
</reference>
<comment type="caution">
    <text evidence="3">The sequence shown here is derived from an EMBL/GenBank/DDBJ whole genome shotgun (WGS) entry which is preliminary data.</text>
</comment>
<dbReference type="EMBL" id="JAAAHY010000003">
    <property type="protein sequence ID" value="KAF9968808.1"/>
    <property type="molecule type" value="Genomic_DNA"/>
</dbReference>
<name>A0A9P6JF92_MORAP</name>